<dbReference type="GO" id="GO:0000976">
    <property type="term" value="F:transcription cis-regulatory region binding"/>
    <property type="evidence" value="ECO:0007669"/>
    <property type="project" value="TreeGrafter"/>
</dbReference>
<dbReference type="EMBL" id="CP013200">
    <property type="protein sequence ID" value="ALO68583.1"/>
    <property type="molecule type" value="Genomic_DNA"/>
</dbReference>
<reference evidence="4 5" key="2">
    <citation type="journal article" date="2016" name="J. Biotechnol.">
        <title>Complete genome sequence of Arthrobacter alpinus ERGS4:06, a yellow pigmented bacterium tolerant to cold and radiations isolated from Sikkim Himalaya.</title>
        <authorList>
            <person name="Kumar R."/>
            <person name="Singh D."/>
            <person name="Swarnkar M.K."/>
            <person name="Singh A.K."/>
            <person name="Kumar S."/>
        </authorList>
    </citation>
    <scope>NUCLEOTIDE SEQUENCE [LARGE SCALE GENOMIC DNA]</scope>
    <source>
        <strain evidence="4 5">ERGS4:06</strain>
    </source>
</reference>
<dbReference type="InterPro" id="IPR009057">
    <property type="entry name" value="Homeodomain-like_sf"/>
</dbReference>
<dbReference type="Proteomes" id="UP000059574">
    <property type="component" value="Chromosome"/>
</dbReference>
<keyword evidence="1 2" id="KW-0238">DNA-binding</keyword>
<dbReference type="SUPFAM" id="SSF46689">
    <property type="entry name" value="Homeodomain-like"/>
    <property type="match status" value="1"/>
</dbReference>
<organism evidence="4 5">
    <name type="scientific">Arthrobacter alpinus</name>
    <dbReference type="NCBI Taxonomy" id="656366"/>
    <lineage>
        <taxon>Bacteria</taxon>
        <taxon>Bacillati</taxon>
        <taxon>Actinomycetota</taxon>
        <taxon>Actinomycetes</taxon>
        <taxon>Micrococcales</taxon>
        <taxon>Micrococcaceae</taxon>
        <taxon>Arthrobacter</taxon>
    </lineage>
</organism>
<dbReference type="Gene3D" id="1.10.357.10">
    <property type="entry name" value="Tetracycline Repressor, domain 2"/>
    <property type="match status" value="1"/>
</dbReference>
<dbReference type="PANTHER" id="PTHR30055">
    <property type="entry name" value="HTH-TYPE TRANSCRIPTIONAL REGULATOR RUTR"/>
    <property type="match status" value="1"/>
</dbReference>
<dbReference type="InterPro" id="IPR050109">
    <property type="entry name" value="HTH-type_TetR-like_transc_reg"/>
</dbReference>
<name>A0A0S2M515_9MICC</name>
<dbReference type="InterPro" id="IPR023772">
    <property type="entry name" value="DNA-bd_HTH_TetR-type_CS"/>
</dbReference>
<protein>
    <submittedName>
        <fullName evidence="4">TetR family transcriptional regulator</fullName>
    </submittedName>
</protein>
<evidence type="ECO:0000256" key="2">
    <source>
        <dbReference type="PROSITE-ProRule" id="PRU00335"/>
    </source>
</evidence>
<dbReference type="PRINTS" id="PR00455">
    <property type="entry name" value="HTHTETR"/>
</dbReference>
<evidence type="ECO:0000256" key="1">
    <source>
        <dbReference type="ARBA" id="ARBA00023125"/>
    </source>
</evidence>
<evidence type="ECO:0000259" key="3">
    <source>
        <dbReference type="PROSITE" id="PS50977"/>
    </source>
</evidence>
<reference evidence="5" key="1">
    <citation type="submission" date="2015-11" db="EMBL/GenBank/DDBJ databases">
        <authorList>
            <person name="Kumar R."/>
            <person name="Singh D."/>
            <person name="Swarnkar M.K."/>
            <person name="Singh A.K."/>
            <person name="Kumar S."/>
        </authorList>
    </citation>
    <scope>NUCLEOTIDE SEQUENCE [LARGE SCALE GENOMIC DNA]</scope>
    <source>
        <strain evidence="5">ERGS4:06</strain>
    </source>
</reference>
<accession>A0A0S2M515</accession>
<evidence type="ECO:0000313" key="5">
    <source>
        <dbReference type="Proteomes" id="UP000059574"/>
    </source>
</evidence>
<feature type="DNA-binding region" description="H-T-H motif" evidence="2">
    <location>
        <begin position="47"/>
        <end position="66"/>
    </location>
</feature>
<proteinExistence type="predicted"/>
<dbReference type="GO" id="GO:0003700">
    <property type="term" value="F:DNA-binding transcription factor activity"/>
    <property type="evidence" value="ECO:0007669"/>
    <property type="project" value="TreeGrafter"/>
</dbReference>
<dbReference type="PROSITE" id="PS01081">
    <property type="entry name" value="HTH_TETR_1"/>
    <property type="match status" value="1"/>
</dbReference>
<dbReference type="Pfam" id="PF00440">
    <property type="entry name" value="TetR_N"/>
    <property type="match status" value="1"/>
</dbReference>
<dbReference type="PROSITE" id="PS50977">
    <property type="entry name" value="HTH_TETR_2"/>
    <property type="match status" value="1"/>
</dbReference>
<gene>
    <name evidence="4" type="ORF">AS189_14830</name>
</gene>
<dbReference type="PANTHER" id="PTHR30055:SF226">
    <property type="entry name" value="HTH-TYPE TRANSCRIPTIONAL REGULATOR PKSA"/>
    <property type="match status" value="1"/>
</dbReference>
<evidence type="ECO:0000313" key="4">
    <source>
        <dbReference type="EMBL" id="ALO68583.1"/>
    </source>
</evidence>
<dbReference type="AlphaFoldDB" id="A0A0S2M515"/>
<dbReference type="InterPro" id="IPR001647">
    <property type="entry name" value="HTH_TetR"/>
</dbReference>
<feature type="domain" description="HTH tetR-type" evidence="3">
    <location>
        <begin position="24"/>
        <end position="84"/>
    </location>
</feature>
<sequence>MHLMSDDVKHQSLPRPNLRARRVARTEAQLIQAAGELFLEQGYVSTTLAQIAGRAEVAARTVYVRFKTKAALFSRVVDQALVGDVEPVDVAHRPRVQDAMTADTLAERIAALADVSVGIAERAGPMFEVATQAEGLEPELAEAAQAGRHATAALCRSFWEHAAADGLLAKGARPEYLTVLTDVLLCADTVVHTRRTHGWSASLHRSLIIDTLTALTSPK</sequence>